<dbReference type="InterPro" id="IPR011701">
    <property type="entry name" value="MFS"/>
</dbReference>
<dbReference type="PANTHER" id="PTHR23531">
    <property type="entry name" value="QUINOLENE RESISTANCE PROTEIN NORA"/>
    <property type="match status" value="1"/>
</dbReference>
<reference evidence="8 9" key="1">
    <citation type="submission" date="2017-04" db="EMBL/GenBank/DDBJ databases">
        <title>Bacillus krulwichiae AM31D Genome sequencing and assembly.</title>
        <authorList>
            <person name="Krulwich T.A."/>
            <person name="Anastor L."/>
            <person name="Ehrlich R."/>
            <person name="Ehrlich G.D."/>
            <person name="Janto B."/>
        </authorList>
    </citation>
    <scope>NUCLEOTIDE SEQUENCE [LARGE SCALE GENOMIC DNA]</scope>
    <source>
        <strain evidence="8 9">AM31D</strain>
    </source>
</reference>
<evidence type="ECO:0000313" key="8">
    <source>
        <dbReference type="EMBL" id="ARK29624.1"/>
    </source>
</evidence>
<dbReference type="PANTHER" id="PTHR23531:SF2">
    <property type="entry name" value="PERMEASE"/>
    <property type="match status" value="1"/>
</dbReference>
<evidence type="ECO:0000313" key="9">
    <source>
        <dbReference type="Proteomes" id="UP000193006"/>
    </source>
</evidence>
<feature type="transmembrane region" description="Helical" evidence="6">
    <location>
        <begin position="295"/>
        <end position="319"/>
    </location>
</feature>
<name>A0A1X9MAE7_9BACI</name>
<proteinExistence type="predicted"/>
<organism evidence="8 9">
    <name type="scientific">Halalkalibacter krulwichiae</name>
    <dbReference type="NCBI Taxonomy" id="199441"/>
    <lineage>
        <taxon>Bacteria</taxon>
        <taxon>Bacillati</taxon>
        <taxon>Bacillota</taxon>
        <taxon>Bacilli</taxon>
        <taxon>Bacillales</taxon>
        <taxon>Bacillaceae</taxon>
        <taxon>Halalkalibacter</taxon>
    </lineage>
</organism>
<dbReference type="EMBL" id="CP020814">
    <property type="protein sequence ID" value="ARK29624.1"/>
    <property type="molecule type" value="Genomic_DNA"/>
</dbReference>
<keyword evidence="9" id="KW-1185">Reference proteome</keyword>
<evidence type="ECO:0000259" key="7">
    <source>
        <dbReference type="PROSITE" id="PS50850"/>
    </source>
</evidence>
<feature type="transmembrane region" description="Helical" evidence="6">
    <location>
        <begin position="139"/>
        <end position="158"/>
    </location>
</feature>
<dbReference type="InterPro" id="IPR020846">
    <property type="entry name" value="MFS_dom"/>
</dbReference>
<evidence type="ECO:0000256" key="2">
    <source>
        <dbReference type="ARBA" id="ARBA00022448"/>
    </source>
</evidence>
<evidence type="ECO:0000256" key="1">
    <source>
        <dbReference type="ARBA" id="ARBA00004651"/>
    </source>
</evidence>
<evidence type="ECO:0000256" key="6">
    <source>
        <dbReference type="SAM" id="Phobius"/>
    </source>
</evidence>
<feature type="transmembrane region" description="Helical" evidence="6">
    <location>
        <begin position="107"/>
        <end position="127"/>
    </location>
</feature>
<dbReference type="GO" id="GO:0005886">
    <property type="term" value="C:plasma membrane"/>
    <property type="evidence" value="ECO:0007669"/>
    <property type="project" value="UniProtKB-SubCell"/>
</dbReference>
<feature type="transmembrane region" description="Helical" evidence="6">
    <location>
        <begin position="164"/>
        <end position="184"/>
    </location>
</feature>
<sequence length="403" mass="44409">MANQALWSKDFIFITICNLLVFLGFYYLIVTMPIYTLQELGGTEAEAGFVVTLFLLTAIVIRPFAGRWAEDYGQRIVLFSGLAILVLGSFLYVLVDSIFGLMVVRLFHGIGFGIATTATGAIVANIIPEARRGEGMGYYALSFNIAVVLGPFLGLTAIRDWSMITLFVIVIFCNILAVLFAMLLGKTRTNAAEVEKSVKKRRFEWVEKTAVPIAIVAALFAIIYSSVLSFVPVYAEEIGLLHISSYFFVVYAVAMVISRPFTGRGFDRFGASMIVYPSIAFFAVGMLLLSVSETAFLFLVAAAFIGLGWGTLFPTFQTISVQRTAPNKRGLALASFLSIFDLGIAFGSLIVGIIVAEISLHSFYFYSSFVLLLGMAVYNVVYGRYVMKNMQHQIKRNNRASNL</sequence>
<evidence type="ECO:0000256" key="3">
    <source>
        <dbReference type="ARBA" id="ARBA00022692"/>
    </source>
</evidence>
<feature type="transmembrane region" description="Helical" evidence="6">
    <location>
        <begin position="269"/>
        <end position="289"/>
    </location>
</feature>
<protein>
    <submittedName>
        <fullName evidence="8">Inner membrane transport protein YajR</fullName>
    </submittedName>
</protein>
<feature type="transmembrane region" description="Helical" evidence="6">
    <location>
        <begin position="331"/>
        <end position="356"/>
    </location>
</feature>
<feature type="transmembrane region" description="Helical" evidence="6">
    <location>
        <begin position="239"/>
        <end position="257"/>
    </location>
</feature>
<dbReference type="CDD" id="cd17489">
    <property type="entry name" value="MFS_YfcJ_like"/>
    <property type="match status" value="1"/>
</dbReference>
<comment type="subcellular location">
    <subcellularLocation>
        <location evidence="1">Cell membrane</location>
        <topology evidence="1">Multi-pass membrane protein</topology>
    </subcellularLocation>
</comment>
<dbReference type="Proteomes" id="UP000193006">
    <property type="component" value="Chromosome"/>
</dbReference>
<keyword evidence="2" id="KW-0813">Transport</keyword>
<dbReference type="KEGG" id="bkw:BkAM31D_06975"/>
<dbReference type="RefSeq" id="WP_066154382.1">
    <property type="nucleotide sequence ID" value="NZ_CP020814.1"/>
</dbReference>
<dbReference type="PROSITE" id="PS50850">
    <property type="entry name" value="MFS"/>
    <property type="match status" value="1"/>
</dbReference>
<feature type="transmembrane region" description="Helical" evidence="6">
    <location>
        <begin position="362"/>
        <end position="381"/>
    </location>
</feature>
<dbReference type="GO" id="GO:0022857">
    <property type="term" value="F:transmembrane transporter activity"/>
    <property type="evidence" value="ECO:0007669"/>
    <property type="project" value="InterPro"/>
</dbReference>
<feature type="transmembrane region" description="Helical" evidence="6">
    <location>
        <begin position="47"/>
        <end position="64"/>
    </location>
</feature>
<feature type="transmembrane region" description="Helical" evidence="6">
    <location>
        <begin position="12"/>
        <end position="35"/>
    </location>
</feature>
<dbReference type="Pfam" id="PF07690">
    <property type="entry name" value="MFS_1"/>
    <property type="match status" value="1"/>
</dbReference>
<dbReference type="InterPro" id="IPR052714">
    <property type="entry name" value="MFS_Exporter"/>
</dbReference>
<keyword evidence="4 6" id="KW-1133">Transmembrane helix</keyword>
<evidence type="ECO:0000256" key="5">
    <source>
        <dbReference type="ARBA" id="ARBA00023136"/>
    </source>
</evidence>
<evidence type="ECO:0000256" key="4">
    <source>
        <dbReference type="ARBA" id="ARBA00022989"/>
    </source>
</evidence>
<keyword evidence="5 6" id="KW-0472">Membrane</keyword>
<gene>
    <name evidence="8" type="primary">yajR</name>
    <name evidence="8" type="ORF">BkAM31D_06975</name>
</gene>
<dbReference type="Gene3D" id="1.20.1250.20">
    <property type="entry name" value="MFS general substrate transporter like domains"/>
    <property type="match status" value="1"/>
</dbReference>
<accession>A0A1X9MAE7</accession>
<dbReference type="InterPro" id="IPR036259">
    <property type="entry name" value="MFS_trans_sf"/>
</dbReference>
<feature type="domain" description="Major facilitator superfamily (MFS) profile" evidence="7">
    <location>
        <begin position="10"/>
        <end position="391"/>
    </location>
</feature>
<dbReference type="STRING" id="199441.BkAM31D_06975"/>
<dbReference type="AlphaFoldDB" id="A0A1X9MAE7"/>
<keyword evidence="3 6" id="KW-0812">Transmembrane</keyword>
<feature type="transmembrane region" description="Helical" evidence="6">
    <location>
        <begin position="76"/>
        <end position="95"/>
    </location>
</feature>
<feature type="transmembrane region" description="Helical" evidence="6">
    <location>
        <begin position="205"/>
        <end position="227"/>
    </location>
</feature>
<dbReference type="SUPFAM" id="SSF103473">
    <property type="entry name" value="MFS general substrate transporter"/>
    <property type="match status" value="1"/>
</dbReference>